<proteinExistence type="predicted"/>
<keyword evidence="3" id="KW-1185">Reference proteome</keyword>
<dbReference type="OrthoDB" id="689128at2759"/>
<gene>
    <name evidence="2" type="ORF">BAE44_0025248</name>
</gene>
<dbReference type="PANTHER" id="PTHR27006:SF571">
    <property type="entry name" value="PROTEIN KINASE DOMAIN-CONTAINING PROTEIN"/>
    <property type="match status" value="1"/>
</dbReference>
<evidence type="ECO:0000256" key="1">
    <source>
        <dbReference type="SAM" id="Phobius"/>
    </source>
</evidence>
<dbReference type="Proteomes" id="UP000095767">
    <property type="component" value="Unassembled WGS sequence"/>
</dbReference>
<keyword evidence="1" id="KW-0812">Transmembrane</keyword>
<keyword evidence="1" id="KW-0472">Membrane</keyword>
<dbReference type="STRING" id="888268.A0A1E5ULG8"/>
<reference evidence="2 3" key="1">
    <citation type="submission" date="2016-09" db="EMBL/GenBank/DDBJ databases">
        <title>The draft genome of Dichanthelium oligosanthes: A C3 panicoid grass species.</title>
        <authorList>
            <person name="Studer A.J."/>
            <person name="Schnable J.C."/>
            <person name="Brutnell T.P."/>
        </authorList>
    </citation>
    <scope>NUCLEOTIDE SEQUENCE [LARGE SCALE GENOMIC DNA]</scope>
    <source>
        <strain evidence="3">cv. Kellogg 1175</strain>
        <tissue evidence="2">Leaf</tissue>
    </source>
</reference>
<dbReference type="PANTHER" id="PTHR27006">
    <property type="entry name" value="PROMASTIGOTE SURFACE ANTIGEN PROTEIN PSA"/>
    <property type="match status" value="1"/>
</dbReference>
<name>A0A1E5ULG8_9POAL</name>
<keyword evidence="1" id="KW-1133">Transmembrane helix</keyword>
<protein>
    <submittedName>
        <fullName evidence="2">Uncharacterized protein</fullName>
    </submittedName>
</protein>
<dbReference type="SUPFAM" id="SSF56112">
    <property type="entry name" value="Protein kinase-like (PK-like)"/>
    <property type="match status" value="1"/>
</dbReference>
<comment type="caution">
    <text evidence="2">The sequence shown here is derived from an EMBL/GenBank/DDBJ whole genome shotgun (WGS) entry which is preliminary data.</text>
</comment>
<accession>A0A1E5ULG8</accession>
<dbReference type="Gene3D" id="3.30.200.20">
    <property type="entry name" value="Phosphorylase Kinase, domain 1"/>
    <property type="match status" value="1"/>
</dbReference>
<dbReference type="EMBL" id="LWDX02072446">
    <property type="protein sequence ID" value="OEL13734.1"/>
    <property type="molecule type" value="Genomic_DNA"/>
</dbReference>
<dbReference type="InterPro" id="IPR011009">
    <property type="entry name" value="Kinase-like_dom_sf"/>
</dbReference>
<dbReference type="AlphaFoldDB" id="A0A1E5ULG8"/>
<evidence type="ECO:0000313" key="2">
    <source>
        <dbReference type="EMBL" id="OEL13734.1"/>
    </source>
</evidence>
<evidence type="ECO:0000313" key="3">
    <source>
        <dbReference type="Proteomes" id="UP000095767"/>
    </source>
</evidence>
<organism evidence="2 3">
    <name type="scientific">Dichanthelium oligosanthes</name>
    <dbReference type="NCBI Taxonomy" id="888268"/>
    <lineage>
        <taxon>Eukaryota</taxon>
        <taxon>Viridiplantae</taxon>
        <taxon>Streptophyta</taxon>
        <taxon>Embryophyta</taxon>
        <taxon>Tracheophyta</taxon>
        <taxon>Spermatophyta</taxon>
        <taxon>Magnoliopsida</taxon>
        <taxon>Liliopsida</taxon>
        <taxon>Poales</taxon>
        <taxon>Poaceae</taxon>
        <taxon>PACMAD clade</taxon>
        <taxon>Panicoideae</taxon>
        <taxon>Panicodae</taxon>
        <taxon>Paniceae</taxon>
        <taxon>Dichantheliinae</taxon>
        <taxon>Dichanthelium</taxon>
    </lineage>
</organism>
<sequence length="186" mass="20629">MGVGLIFTLRPKFDFPGKGTDRKTMKIVLPVLASVLVPSICLMIWVLKCKGSKQKRGIHKRDITAVTNNFHKSFMIGKGGFGKVYKAWNLWKEGKTKDLVDSSIVESCIPNEALLCMHIGLLLVQDNPKDRPLMSTVVFILENGSTTLPVPKEPVYFANTNNGVEWIRGNAQNSKNSVTLSVLEGR</sequence>
<feature type="transmembrane region" description="Helical" evidence="1">
    <location>
        <begin position="27"/>
        <end position="47"/>
    </location>
</feature>